<dbReference type="Proteomes" id="UP001281147">
    <property type="component" value="Unassembled WGS sequence"/>
</dbReference>
<comment type="caution">
    <text evidence="1">The sequence shown here is derived from an EMBL/GenBank/DDBJ whole genome shotgun (WGS) entry which is preliminary data.</text>
</comment>
<reference evidence="1" key="1">
    <citation type="submission" date="2023-07" db="EMBL/GenBank/DDBJ databases">
        <title>Black Yeasts Isolated from many extreme environments.</title>
        <authorList>
            <person name="Coleine C."/>
            <person name="Stajich J.E."/>
            <person name="Selbmann L."/>
        </authorList>
    </citation>
    <scope>NUCLEOTIDE SEQUENCE</scope>
    <source>
        <strain evidence="1">CCFEE 5714</strain>
    </source>
</reference>
<gene>
    <name evidence="1" type="ORF">LTR37_001900</name>
</gene>
<organism evidence="1 2">
    <name type="scientific">Vermiconidia calcicola</name>
    <dbReference type="NCBI Taxonomy" id="1690605"/>
    <lineage>
        <taxon>Eukaryota</taxon>
        <taxon>Fungi</taxon>
        <taxon>Dikarya</taxon>
        <taxon>Ascomycota</taxon>
        <taxon>Pezizomycotina</taxon>
        <taxon>Dothideomycetes</taxon>
        <taxon>Dothideomycetidae</taxon>
        <taxon>Mycosphaerellales</taxon>
        <taxon>Extremaceae</taxon>
        <taxon>Vermiconidia</taxon>
    </lineage>
</organism>
<evidence type="ECO:0000313" key="1">
    <source>
        <dbReference type="EMBL" id="KAK3723177.1"/>
    </source>
</evidence>
<protein>
    <submittedName>
        <fullName evidence="1">Uncharacterized protein</fullName>
    </submittedName>
</protein>
<dbReference type="EMBL" id="JAUTXU010000010">
    <property type="protein sequence ID" value="KAK3723177.1"/>
    <property type="molecule type" value="Genomic_DNA"/>
</dbReference>
<proteinExistence type="predicted"/>
<accession>A0ACC3NU05</accession>
<name>A0ACC3NU05_9PEZI</name>
<evidence type="ECO:0000313" key="2">
    <source>
        <dbReference type="Proteomes" id="UP001281147"/>
    </source>
</evidence>
<sequence length="1160" mass="127004">MLLFFDTSYGYVLAESTKTLSLQDDSVHAPGDDLWLGHSIIPRGCAVCEHTVNLPAFEDSMDGDASVHIINDLTKNQQFCDAPFVVSKPNARFYAGVPITTGSKGINIGAYCVLDDEPRDGLDDDSIAFLRDMAATVMTHLEMVRTKADHKRGTTMISRLSDFIEGTETPPELPFTASRRSPPRTGSASNQTSATIAKKASDSQISTSKLEGTVKVARFAGLGVDSVTEAHSMPSITTHAALPVTVPRTEQESQTQGMALKVRTAFERAAHLIRDATDADGAMFLDASIRTYGGLLDSSNSSGQSSDSGLRTAEGLNGHREGSSGRETPKTQQCQVLSSSRKFSNDPPENGTVEIPQTDSMDEQFLRSLLRRYPRGVTFSYSGNGDVSSDSDSSVRSGDDTAHDSDTRNGNISRKERRKRSHTNYSEEIRRLLPGVRSFALLGVWDQVRDRWLAACAIWTYSPLRIFSNESELNFVTAFCDVLMAEIQRLEAQISDNAKTDFISSISHELRSPLHGILGSVEILSEQAGDSFSKTLIDQIDTCGRTLVDIVDNLLEYGKINHLTRNPSEQMEDSQHRKESSLHTTRAEIPDVIRSLRSDVALDTVTEEVIQTTVYSYCCSKEPQDILDREVMMTFDIDRSLATDWRCHIATGGWKRLCINLVSNALKYTSGGYISVCLGAVPAKGSKHKFNAVLTVSDSGCGMSKQFVENHLFKPFTQENGFVEGTGLGMSLCAKIVKAFGGKIEVQSAKGTGTTVTVVVPLERPRHENVGTEYKVDQHRLRDVSIGIIDREVADITSKEGQRTPRELGVLSLHNSLLGICATLGVHTLNANMANLGPADVYITTEQSFREQASDALAHKLMVIVCDSVQSERRMRSFPDRLPPRAIVEYVSQPVGPVRLGGAVHACLSASSKESKHEPQHSAAAAEDEPNDLASPLDNTFRLVERKPCNGADSDGLSPMRSNHEPLTTKCAPHKVEAESLKPSPHPERPLLESTKSSFSLVRASSFVQPGAEQVIFGHQSSKLPLLLVDDNHINLRLLVTYAEKHDHPHLTACDGLQAFEVYKAARSGLTSTEHLQVKPPEVVLMDINMPQLDGFEASRRIRNFERQEGLTPAYIIALTGLGDASAQQQAYSSGMDLFLTKPVRLKELTKILDDLQKGG</sequence>
<keyword evidence="2" id="KW-1185">Reference proteome</keyword>